<reference evidence="3" key="1">
    <citation type="journal article" date="2021" name="PeerJ">
        <title>Extensive microbial diversity within the chicken gut microbiome revealed by metagenomics and culture.</title>
        <authorList>
            <person name="Gilroy R."/>
            <person name="Ravi A."/>
            <person name="Getino M."/>
            <person name="Pursley I."/>
            <person name="Horton D.L."/>
            <person name="Alikhan N.F."/>
            <person name="Baker D."/>
            <person name="Gharbi K."/>
            <person name="Hall N."/>
            <person name="Watson M."/>
            <person name="Adriaenssens E.M."/>
            <person name="Foster-Nyarko E."/>
            <person name="Jarju S."/>
            <person name="Secka A."/>
            <person name="Antonio M."/>
            <person name="Oren A."/>
            <person name="Chaudhuri R.R."/>
            <person name="La Ragione R."/>
            <person name="Hildebrand F."/>
            <person name="Pallen M.J."/>
        </authorList>
    </citation>
    <scope>NUCLEOTIDE SEQUENCE</scope>
    <source>
        <strain evidence="3">CHK192-19661</strain>
    </source>
</reference>
<dbReference type="Pfam" id="PF02065">
    <property type="entry name" value="Melibiase"/>
    <property type="match status" value="1"/>
</dbReference>
<dbReference type="CDD" id="cd14791">
    <property type="entry name" value="GH36"/>
    <property type="match status" value="1"/>
</dbReference>
<comment type="caution">
    <text evidence="3">The sequence shown here is derived from an EMBL/GenBank/DDBJ whole genome shotgun (WGS) entry which is preliminary data.</text>
</comment>
<sequence length="690" mass="77929">MEICYRRDGILLVFEVDAEGRLLLLHCGEEPYCPPAEYYAGFQTEEFRAVEIQLSGRNHNTGHGRKYVGTSEGRSLRYLSHENVSVRGGEELVFTLQNESITAKLHYRFFGIAGAMESYTEVFNRSDEPLYLEYVSSFCLYGLARNKANDYDDLILYRSSNTSYRENQWLKQTMRDYGLVKGHRYSTAAQKVCVFNNGSWSTCESLPKAVLQDSARNEYMLFDIQSNSGWCYEIGEYQAVLYLLAAGGSFCETAWLHRLAPGERYESDRVALFFGKGLNEVFSASVLYKRKTRLPSVSRFADKIIYNPYMHNAGEDPTEAQTLRDIESVKDLDIDVCCIDAGWHDEADYWKAIGNWEESKLRFPGGLAAVTDKIRACGMQPGLWMEPEMMGWFNPRKTELSDNCYFCRGGAPAANNGRIQLDFRRSLVRERLKGMFDRIIGDYGLGYMKFDFNADCVVGTEVAAASPGDGLKRASEAAYRFFEGYIRKRGDVMFENCASGGMRLDGRMQRVYAIHSTSDQVDYRLYPYIASNMLTNGAPEQMGVWCYPLEGQTEEQTVMNVVNTALGRMQLSGNVGVLTPRQKEIIAEGIAFHRRFSKLKQRALPVFPLGLNEWGANTLAAALCGAGQALLAVWHFEGEEEIEIPLEGLPAAKAECVFPACSGTKFRIDRERNCFKAGFSGEQARVFLLR</sequence>
<dbReference type="InterPro" id="IPR013785">
    <property type="entry name" value="Aldolase_TIM"/>
</dbReference>
<dbReference type="SUPFAM" id="SSF51445">
    <property type="entry name" value="(Trans)glycosidases"/>
    <property type="match status" value="1"/>
</dbReference>
<organism evidence="3 4">
    <name type="scientific">Candidatus Borkfalkia avicola</name>
    <dbReference type="NCBI Taxonomy" id="2838503"/>
    <lineage>
        <taxon>Bacteria</taxon>
        <taxon>Bacillati</taxon>
        <taxon>Bacillota</taxon>
        <taxon>Clostridia</taxon>
        <taxon>Christensenellales</taxon>
        <taxon>Christensenellaceae</taxon>
        <taxon>Candidatus Borkfalkia</taxon>
    </lineage>
</organism>
<evidence type="ECO:0000256" key="2">
    <source>
        <dbReference type="ARBA" id="ARBA00023295"/>
    </source>
</evidence>
<dbReference type="PANTHER" id="PTHR43053:SF3">
    <property type="entry name" value="ALPHA-GALACTOSIDASE C-RELATED"/>
    <property type="match status" value="1"/>
</dbReference>
<dbReference type="PRINTS" id="PR00743">
    <property type="entry name" value="GLHYDRLASE36"/>
</dbReference>
<dbReference type="Gene3D" id="2.70.98.60">
    <property type="entry name" value="alpha-galactosidase from lactobacil brevis"/>
    <property type="match status" value="1"/>
</dbReference>
<dbReference type="GO" id="GO:0016052">
    <property type="term" value="P:carbohydrate catabolic process"/>
    <property type="evidence" value="ECO:0007669"/>
    <property type="project" value="InterPro"/>
</dbReference>
<reference evidence="3" key="2">
    <citation type="submission" date="2021-04" db="EMBL/GenBank/DDBJ databases">
        <authorList>
            <person name="Gilroy R."/>
        </authorList>
    </citation>
    <scope>NUCLEOTIDE SEQUENCE</scope>
    <source>
        <strain evidence="3">CHK192-19661</strain>
    </source>
</reference>
<name>A0A9D2IH63_9FIRM</name>
<dbReference type="Gene3D" id="3.20.20.70">
    <property type="entry name" value="Aldolase class I"/>
    <property type="match status" value="1"/>
</dbReference>
<dbReference type="AlphaFoldDB" id="A0A9D2IH63"/>
<protein>
    <submittedName>
        <fullName evidence="3">Alpha-galactosidase</fullName>
        <ecNumber evidence="3">3.2.1.22</ecNumber>
    </submittedName>
</protein>
<keyword evidence="2 3" id="KW-0326">Glycosidase</keyword>
<dbReference type="PANTHER" id="PTHR43053">
    <property type="entry name" value="GLYCOSIDASE FAMILY 31"/>
    <property type="match status" value="1"/>
</dbReference>
<dbReference type="GO" id="GO:0004557">
    <property type="term" value="F:alpha-galactosidase activity"/>
    <property type="evidence" value="ECO:0007669"/>
    <property type="project" value="UniProtKB-EC"/>
</dbReference>
<evidence type="ECO:0000256" key="1">
    <source>
        <dbReference type="ARBA" id="ARBA00022801"/>
    </source>
</evidence>
<evidence type="ECO:0000313" key="4">
    <source>
        <dbReference type="Proteomes" id="UP000824025"/>
    </source>
</evidence>
<proteinExistence type="predicted"/>
<accession>A0A9D2IH63</accession>
<keyword evidence="1 3" id="KW-0378">Hydrolase</keyword>
<dbReference type="InterPro" id="IPR017853">
    <property type="entry name" value="GH"/>
</dbReference>
<dbReference type="EMBL" id="DXCF01000002">
    <property type="protein sequence ID" value="HIZ08905.1"/>
    <property type="molecule type" value="Genomic_DNA"/>
</dbReference>
<evidence type="ECO:0000313" key="3">
    <source>
        <dbReference type="EMBL" id="HIZ08905.1"/>
    </source>
</evidence>
<gene>
    <name evidence="3" type="ORF">H9726_00315</name>
</gene>
<dbReference type="EC" id="3.2.1.22" evidence="3"/>
<dbReference type="InterPro" id="IPR038417">
    <property type="entry name" value="Alpga-gal_N_sf"/>
</dbReference>
<dbReference type="Proteomes" id="UP000824025">
    <property type="component" value="Unassembled WGS sequence"/>
</dbReference>
<dbReference type="InterPro" id="IPR002252">
    <property type="entry name" value="Glyco_hydro_36"/>
</dbReference>
<dbReference type="InterPro" id="IPR050985">
    <property type="entry name" value="Alpha-glycosidase_related"/>
</dbReference>